<keyword evidence="2" id="KW-1185">Reference proteome</keyword>
<comment type="caution">
    <text evidence="1">The sequence shown here is derived from an EMBL/GenBank/DDBJ whole genome shotgun (WGS) entry which is preliminary data.</text>
</comment>
<dbReference type="EMBL" id="RBWE01000001">
    <property type="protein sequence ID" value="RKO66953.1"/>
    <property type="molecule type" value="Genomic_DNA"/>
</dbReference>
<evidence type="ECO:0000313" key="1">
    <source>
        <dbReference type="EMBL" id="RKO66953.1"/>
    </source>
</evidence>
<dbReference type="AlphaFoldDB" id="A0A494WVN0"/>
<name>A0A494WVN0_9FIRM</name>
<evidence type="ECO:0000313" key="2">
    <source>
        <dbReference type="Proteomes" id="UP000271256"/>
    </source>
</evidence>
<dbReference type="RefSeq" id="WP_125185641.1">
    <property type="nucleotide sequence ID" value="NZ_RBWE01000001.1"/>
</dbReference>
<proteinExistence type="predicted"/>
<dbReference type="Proteomes" id="UP000271256">
    <property type="component" value="Unassembled WGS sequence"/>
</dbReference>
<gene>
    <name evidence="1" type="ORF">D7024_08345</name>
</gene>
<organism evidence="1 2">
    <name type="scientific">Desulfofundulus salinus</name>
    <dbReference type="NCBI Taxonomy" id="2419843"/>
    <lineage>
        <taxon>Bacteria</taxon>
        <taxon>Bacillati</taxon>
        <taxon>Bacillota</taxon>
        <taxon>Clostridia</taxon>
        <taxon>Eubacteriales</taxon>
        <taxon>Peptococcaceae</taxon>
        <taxon>Desulfofundulus</taxon>
    </lineage>
</organism>
<reference evidence="1 2" key="1">
    <citation type="submission" date="2018-10" db="EMBL/GenBank/DDBJ databases">
        <authorList>
            <person name="Grouzdev D.S."/>
            <person name="Krutkina M.S."/>
            <person name="Tourova T.P."/>
            <person name="Nazina T.N."/>
        </authorList>
    </citation>
    <scope>NUCLEOTIDE SEQUENCE [LARGE SCALE GENOMIC DNA]</scope>
    <source>
        <strain evidence="1 2">435</strain>
    </source>
</reference>
<accession>A0A494WVN0</accession>
<dbReference type="OrthoDB" id="2065578at2"/>
<protein>
    <submittedName>
        <fullName evidence="1">Uncharacterized protein</fullName>
    </submittedName>
</protein>
<sequence>MDKEDRRAGGVMRGDRVEITYLDPVPGEIQDERVLQIKITSRPGLKKQTGKLQAIKTTGGTYRIVLEKDKEYDVGPAVRVTDPSGNKIAFSDLDRYIKSQVELWLDGAGVVMEVRITAISR</sequence>